<organism evidence="3 4">
    <name type="scientific">Acer yangbiense</name>
    <dbReference type="NCBI Taxonomy" id="1000413"/>
    <lineage>
        <taxon>Eukaryota</taxon>
        <taxon>Viridiplantae</taxon>
        <taxon>Streptophyta</taxon>
        <taxon>Embryophyta</taxon>
        <taxon>Tracheophyta</taxon>
        <taxon>Spermatophyta</taxon>
        <taxon>Magnoliopsida</taxon>
        <taxon>eudicotyledons</taxon>
        <taxon>Gunneridae</taxon>
        <taxon>Pentapetalae</taxon>
        <taxon>rosids</taxon>
        <taxon>malvids</taxon>
        <taxon>Sapindales</taxon>
        <taxon>Sapindaceae</taxon>
        <taxon>Hippocastanoideae</taxon>
        <taxon>Acereae</taxon>
        <taxon>Acer</taxon>
    </lineage>
</organism>
<keyword evidence="4" id="KW-1185">Reference proteome</keyword>
<dbReference type="PANTHER" id="PTHR31286">
    <property type="entry name" value="GLYCINE-RICH CELL WALL STRUCTURAL PROTEIN 1.8-LIKE"/>
    <property type="match status" value="1"/>
</dbReference>
<dbReference type="Pfam" id="PF14111">
    <property type="entry name" value="DUF4283"/>
    <property type="match status" value="1"/>
</dbReference>
<dbReference type="Proteomes" id="UP000323000">
    <property type="component" value="Chromosome 9"/>
</dbReference>
<evidence type="ECO:0000259" key="2">
    <source>
        <dbReference type="Pfam" id="PF14111"/>
    </source>
</evidence>
<dbReference type="EMBL" id="VAHF01000009">
    <property type="protein sequence ID" value="TXG53871.1"/>
    <property type="molecule type" value="Genomic_DNA"/>
</dbReference>
<feature type="transmembrane region" description="Helical" evidence="1">
    <location>
        <begin position="321"/>
        <end position="341"/>
    </location>
</feature>
<keyword evidence="1" id="KW-0812">Transmembrane</keyword>
<keyword evidence="1" id="KW-0472">Membrane</keyword>
<sequence length="645" mass="72620">MGVRKAPEVFRTYAKAVRESHSSGDDVQKEEKEKSLSTCWDFSKNDQVWLNKCAIGILKDFKDVSKVNDRLDSYGCEPLLVDKRTEERVLLDKGRLLVLLPQHLPTAKSVKIFGGKKPFSVKVEEEGSSIDMDWLENFLGLRKNQDQDRRKSMLEKEKFQICWPKEVGESRLAGKSMGLFLKKYADKGKNKCNSTGVIIGIESEPARGGSSLDSLATKEASVQAAIEVESLVQSLREGDQEESEEVEVISSDIQVLKEERVWATLEEAEKEVDFVSAAGSRCPGQRVVAEKEERVREEELFVSVVAWAWCGCGLCGLASPFWFLCVLGSCLVGVFVVWVVCSEDSVVIQVYIDTIIMIKTFTYNSLFLKLFKNECVFLGCLLECSLSREIGVEVVGPSSSGSLLNERSDVLRSIRFSILKGFVGEKVNREAFIRVIEQLWSQFGQVDIEAVAENTLFSYFNNLENHDAVWVRGPWHFHNNLIDLEKPKGARDISKLAFDKVEMWIQVHNLPLMCMNRRAAKLITEQINPVVEIPTESRDCRGRLPEFCYACGKLGNVLRECADDEARLEALKGSSTKFGSWMRAPIKERLKIKNQRKKDSNSSDTMEGKCILTSDGFTKGAEGLKKIHNSLHFIDREDSRGLVGS</sequence>
<evidence type="ECO:0000313" key="4">
    <source>
        <dbReference type="Proteomes" id="UP000323000"/>
    </source>
</evidence>
<accession>A0A5C7HAD6</accession>
<feature type="domain" description="DUF4283" evidence="2">
    <location>
        <begin position="415"/>
        <end position="485"/>
    </location>
</feature>
<dbReference type="InterPro" id="IPR025558">
    <property type="entry name" value="DUF4283"/>
</dbReference>
<protein>
    <recommendedName>
        <fullName evidence="2">DUF4283 domain-containing protein</fullName>
    </recommendedName>
</protein>
<dbReference type="InterPro" id="IPR040256">
    <property type="entry name" value="At4g02000-like"/>
</dbReference>
<proteinExistence type="predicted"/>
<evidence type="ECO:0000256" key="1">
    <source>
        <dbReference type="SAM" id="Phobius"/>
    </source>
</evidence>
<comment type="caution">
    <text evidence="3">The sequence shown here is derived from an EMBL/GenBank/DDBJ whole genome shotgun (WGS) entry which is preliminary data.</text>
</comment>
<gene>
    <name evidence="3" type="ORF">EZV62_019127</name>
</gene>
<dbReference type="PANTHER" id="PTHR31286:SF167">
    <property type="entry name" value="OS09G0268800 PROTEIN"/>
    <property type="match status" value="1"/>
</dbReference>
<evidence type="ECO:0000313" key="3">
    <source>
        <dbReference type="EMBL" id="TXG53871.1"/>
    </source>
</evidence>
<name>A0A5C7HAD6_9ROSI</name>
<reference evidence="4" key="1">
    <citation type="journal article" date="2019" name="Gigascience">
        <title>De novo genome assembly of the endangered Acer yangbiense, a plant species with extremely small populations endemic to Yunnan Province, China.</title>
        <authorList>
            <person name="Yang J."/>
            <person name="Wariss H.M."/>
            <person name="Tao L."/>
            <person name="Zhang R."/>
            <person name="Yun Q."/>
            <person name="Hollingsworth P."/>
            <person name="Dao Z."/>
            <person name="Luo G."/>
            <person name="Guo H."/>
            <person name="Ma Y."/>
            <person name="Sun W."/>
        </authorList>
    </citation>
    <scope>NUCLEOTIDE SEQUENCE [LARGE SCALE GENOMIC DNA]</scope>
    <source>
        <strain evidence="4">cv. Malutang</strain>
    </source>
</reference>
<keyword evidence="1" id="KW-1133">Transmembrane helix</keyword>
<dbReference type="AlphaFoldDB" id="A0A5C7HAD6"/>